<proteinExistence type="predicted"/>
<reference evidence="2 3" key="1">
    <citation type="submission" date="2020-08" db="EMBL/GenBank/DDBJ databases">
        <title>Whole-Genome Sequence of French Clinical Streptomyces mexicanus Strain Q0842.</title>
        <authorList>
            <person name="Boxberger M."/>
            <person name="La Scola B."/>
        </authorList>
    </citation>
    <scope>NUCLEOTIDE SEQUENCE [LARGE SCALE GENOMIC DNA]</scope>
    <source>
        <strain evidence="2 3">Marseille-Q0842</strain>
    </source>
</reference>
<evidence type="ECO:0000313" key="2">
    <source>
        <dbReference type="EMBL" id="MBC2866309.1"/>
    </source>
</evidence>
<dbReference type="OrthoDB" id="2971563at2"/>
<keyword evidence="2" id="KW-0378">Hydrolase</keyword>
<dbReference type="InterPro" id="IPR051453">
    <property type="entry name" value="MBL_Glyoxalase_II"/>
</dbReference>
<dbReference type="Proteomes" id="UP000517694">
    <property type="component" value="Unassembled WGS sequence"/>
</dbReference>
<gene>
    <name evidence="2" type="ORF">H1R13_15335</name>
</gene>
<dbReference type="GO" id="GO:0016787">
    <property type="term" value="F:hydrolase activity"/>
    <property type="evidence" value="ECO:0007669"/>
    <property type="project" value="UniProtKB-KW"/>
</dbReference>
<dbReference type="InterPro" id="IPR001279">
    <property type="entry name" value="Metallo-B-lactamas"/>
</dbReference>
<dbReference type="PANTHER" id="PTHR46233:SF4">
    <property type="entry name" value="METALLO-BETA-LACTAMASE DOMAIN-CONTAINING PROTEIN"/>
    <property type="match status" value="1"/>
</dbReference>
<dbReference type="Gene3D" id="3.60.15.10">
    <property type="entry name" value="Ribonuclease Z/Hydroxyacylglutathione hydrolase-like"/>
    <property type="match status" value="1"/>
</dbReference>
<dbReference type="RefSeq" id="WP_159671716.1">
    <property type="nucleotide sequence ID" value="NZ_JACMHY010000005.1"/>
</dbReference>
<accession>A0A7X1I0A3</accession>
<dbReference type="SUPFAM" id="SSF56281">
    <property type="entry name" value="Metallo-hydrolase/oxidoreductase"/>
    <property type="match status" value="1"/>
</dbReference>
<protein>
    <submittedName>
        <fullName evidence="2">MBL fold metallo-hydrolase</fullName>
    </submittedName>
</protein>
<sequence length="210" mass="22069">MDGARIERLVTSGTFSLDGGTWDVDNNVWIVGDDEEAVVIDAAHDADAIARALGGRTLRAIVCTHAHNDHIDAAPALADRTGAPILLHPDDLPLWQQTHPDRKPDGELADGQRLTVAGGELTVLHTPGHAPGAVCLYAPSLAALFSGDTLFAGGPGATGRSYSDFPTIIASIRERLLALPGETVVHTGHGDTTTVGAEAPHLQEWIDRGF</sequence>
<comment type="caution">
    <text evidence="2">The sequence shown here is derived from an EMBL/GenBank/DDBJ whole genome shotgun (WGS) entry which is preliminary data.</text>
</comment>
<dbReference type="SMART" id="SM00849">
    <property type="entry name" value="Lactamase_B"/>
    <property type="match status" value="1"/>
</dbReference>
<name>A0A7X1I0A3_9ACTN</name>
<evidence type="ECO:0000313" key="3">
    <source>
        <dbReference type="Proteomes" id="UP000517694"/>
    </source>
</evidence>
<dbReference type="EMBL" id="JACMHY010000005">
    <property type="protein sequence ID" value="MBC2866309.1"/>
    <property type="molecule type" value="Genomic_DNA"/>
</dbReference>
<dbReference type="AlphaFoldDB" id="A0A7X1I0A3"/>
<keyword evidence="3" id="KW-1185">Reference proteome</keyword>
<dbReference type="InterPro" id="IPR036866">
    <property type="entry name" value="RibonucZ/Hydroxyglut_hydro"/>
</dbReference>
<evidence type="ECO:0000259" key="1">
    <source>
        <dbReference type="SMART" id="SM00849"/>
    </source>
</evidence>
<dbReference type="Pfam" id="PF00753">
    <property type="entry name" value="Lactamase_B"/>
    <property type="match status" value="1"/>
</dbReference>
<dbReference type="CDD" id="cd06262">
    <property type="entry name" value="metallo-hydrolase-like_MBL-fold"/>
    <property type="match status" value="1"/>
</dbReference>
<organism evidence="2 3">
    <name type="scientific">Streptomyces mexicanus</name>
    <dbReference type="NCBI Taxonomy" id="178566"/>
    <lineage>
        <taxon>Bacteria</taxon>
        <taxon>Bacillati</taxon>
        <taxon>Actinomycetota</taxon>
        <taxon>Actinomycetes</taxon>
        <taxon>Kitasatosporales</taxon>
        <taxon>Streptomycetaceae</taxon>
        <taxon>Streptomyces</taxon>
    </lineage>
</organism>
<dbReference type="PANTHER" id="PTHR46233">
    <property type="entry name" value="HYDROXYACYLGLUTATHIONE HYDROLASE GLOC"/>
    <property type="match status" value="1"/>
</dbReference>
<feature type="domain" description="Metallo-beta-lactamase" evidence="1">
    <location>
        <begin position="25"/>
        <end position="189"/>
    </location>
</feature>